<dbReference type="InterPro" id="IPR008271">
    <property type="entry name" value="Ser/Thr_kinase_AS"/>
</dbReference>
<keyword evidence="8" id="KW-0430">Lectin</keyword>
<keyword evidence="23" id="KW-1185">Reference proteome</keyword>
<dbReference type="GO" id="GO:0005524">
    <property type="term" value="F:ATP binding"/>
    <property type="evidence" value="ECO:0007669"/>
    <property type="project" value="UniProtKB-KW"/>
</dbReference>
<dbReference type="PROSITE" id="PS00108">
    <property type="entry name" value="PROTEIN_KINASE_ST"/>
    <property type="match status" value="1"/>
</dbReference>
<organism evidence="22 23">
    <name type="scientific">Castanea mollissima</name>
    <name type="common">Chinese chestnut</name>
    <dbReference type="NCBI Taxonomy" id="60419"/>
    <lineage>
        <taxon>Eukaryota</taxon>
        <taxon>Viridiplantae</taxon>
        <taxon>Streptophyta</taxon>
        <taxon>Embryophyta</taxon>
        <taxon>Tracheophyta</taxon>
        <taxon>Spermatophyta</taxon>
        <taxon>Magnoliopsida</taxon>
        <taxon>eudicotyledons</taxon>
        <taxon>Gunneridae</taxon>
        <taxon>Pentapetalae</taxon>
        <taxon>rosids</taxon>
        <taxon>fabids</taxon>
        <taxon>Fagales</taxon>
        <taxon>Fagaceae</taxon>
        <taxon>Castanea</taxon>
    </lineage>
</organism>
<evidence type="ECO:0000256" key="2">
    <source>
        <dbReference type="ARBA" id="ARBA00012513"/>
    </source>
</evidence>
<evidence type="ECO:0000256" key="4">
    <source>
        <dbReference type="ARBA" id="ARBA00022527"/>
    </source>
</evidence>
<evidence type="ECO:0000256" key="14">
    <source>
        <dbReference type="ARBA" id="ARBA00023157"/>
    </source>
</evidence>
<evidence type="ECO:0000313" key="22">
    <source>
        <dbReference type="EMBL" id="KAF3975162.1"/>
    </source>
</evidence>
<proteinExistence type="predicted"/>
<keyword evidence="13 20" id="KW-0472">Membrane</keyword>
<dbReference type="InterPro" id="IPR021820">
    <property type="entry name" value="S-locus_recpt_kinase_C"/>
</dbReference>
<dbReference type="PANTHER" id="PTHR27002:SF1111">
    <property type="entry name" value="NON-SPECIFIC SERINE_THREONINE PROTEIN KINASE"/>
    <property type="match status" value="1"/>
</dbReference>
<accession>A0A8J4VY75</accession>
<comment type="caution">
    <text evidence="22">The sequence shown here is derived from an EMBL/GenBank/DDBJ whole genome shotgun (WGS) entry which is preliminary data.</text>
</comment>
<dbReference type="GO" id="GO:0030246">
    <property type="term" value="F:carbohydrate binding"/>
    <property type="evidence" value="ECO:0007669"/>
    <property type="project" value="UniProtKB-KW"/>
</dbReference>
<evidence type="ECO:0000256" key="5">
    <source>
        <dbReference type="ARBA" id="ARBA00022679"/>
    </source>
</evidence>
<dbReference type="InterPro" id="IPR000719">
    <property type="entry name" value="Prot_kinase_dom"/>
</dbReference>
<keyword evidence="4" id="KW-0723">Serine/threonine-protein kinase</keyword>
<evidence type="ECO:0000256" key="9">
    <source>
        <dbReference type="ARBA" id="ARBA00022741"/>
    </source>
</evidence>
<evidence type="ECO:0000256" key="12">
    <source>
        <dbReference type="ARBA" id="ARBA00022989"/>
    </source>
</evidence>
<dbReference type="OrthoDB" id="4062651at2759"/>
<evidence type="ECO:0000256" key="1">
    <source>
        <dbReference type="ARBA" id="ARBA00004251"/>
    </source>
</evidence>
<gene>
    <name evidence="22" type="ORF">CMV_001561</name>
</gene>
<dbReference type="PANTHER" id="PTHR27002">
    <property type="entry name" value="RECEPTOR-LIKE SERINE/THREONINE-PROTEIN KINASE SD1-8"/>
    <property type="match status" value="1"/>
</dbReference>
<dbReference type="AlphaFoldDB" id="A0A8J4VY75"/>
<evidence type="ECO:0000256" key="18">
    <source>
        <dbReference type="ARBA" id="ARBA00048679"/>
    </source>
</evidence>
<dbReference type="SMART" id="SM00220">
    <property type="entry name" value="S_TKc"/>
    <property type="match status" value="1"/>
</dbReference>
<dbReference type="GO" id="GO:0005886">
    <property type="term" value="C:plasma membrane"/>
    <property type="evidence" value="ECO:0007669"/>
    <property type="project" value="UniProtKB-SubCell"/>
</dbReference>
<keyword evidence="15" id="KW-0675">Receptor</keyword>
<comment type="subcellular location">
    <subcellularLocation>
        <location evidence="1">Cell membrane</location>
        <topology evidence="1">Single-pass type I membrane protein</topology>
    </subcellularLocation>
</comment>
<dbReference type="CDD" id="cd14066">
    <property type="entry name" value="STKc_IRAK"/>
    <property type="match status" value="1"/>
</dbReference>
<feature type="transmembrane region" description="Helical" evidence="20">
    <location>
        <begin position="6"/>
        <end position="24"/>
    </location>
</feature>
<dbReference type="SUPFAM" id="SSF56112">
    <property type="entry name" value="Protein kinase-like (PK-like)"/>
    <property type="match status" value="1"/>
</dbReference>
<keyword evidence="9" id="KW-0547">Nucleotide-binding</keyword>
<dbReference type="Pfam" id="PF11883">
    <property type="entry name" value="DUF3403"/>
    <property type="match status" value="1"/>
</dbReference>
<keyword evidence="6 20" id="KW-0812">Transmembrane</keyword>
<protein>
    <recommendedName>
        <fullName evidence="2">non-specific serine/threonine protein kinase</fullName>
        <ecNumber evidence="2">2.7.11.1</ecNumber>
    </recommendedName>
</protein>
<reference evidence="22" key="1">
    <citation type="submission" date="2020-03" db="EMBL/GenBank/DDBJ databases">
        <title>Castanea mollissima Vanexum genome sequencing.</title>
        <authorList>
            <person name="Staton M."/>
        </authorList>
    </citation>
    <scope>NUCLEOTIDE SEQUENCE</scope>
    <source>
        <tissue evidence="22">Leaf</tissue>
    </source>
</reference>
<evidence type="ECO:0000313" key="23">
    <source>
        <dbReference type="Proteomes" id="UP000737018"/>
    </source>
</evidence>
<evidence type="ECO:0000256" key="8">
    <source>
        <dbReference type="ARBA" id="ARBA00022734"/>
    </source>
</evidence>
<evidence type="ECO:0000256" key="19">
    <source>
        <dbReference type="SAM" id="MobiDB-lite"/>
    </source>
</evidence>
<evidence type="ECO:0000256" key="11">
    <source>
        <dbReference type="ARBA" id="ARBA00022840"/>
    </source>
</evidence>
<evidence type="ECO:0000256" key="16">
    <source>
        <dbReference type="ARBA" id="ARBA00023180"/>
    </source>
</evidence>
<evidence type="ECO:0000256" key="6">
    <source>
        <dbReference type="ARBA" id="ARBA00022692"/>
    </source>
</evidence>
<feature type="domain" description="Protein kinase" evidence="21">
    <location>
        <begin position="87"/>
        <end position="373"/>
    </location>
</feature>
<evidence type="ECO:0000256" key="20">
    <source>
        <dbReference type="SAM" id="Phobius"/>
    </source>
</evidence>
<feature type="region of interest" description="Disordered" evidence="19">
    <location>
        <begin position="375"/>
        <end position="401"/>
    </location>
</feature>
<comment type="catalytic activity">
    <reaction evidence="17">
        <text>L-threonyl-[protein] + ATP = O-phospho-L-threonyl-[protein] + ADP + H(+)</text>
        <dbReference type="Rhea" id="RHEA:46608"/>
        <dbReference type="Rhea" id="RHEA-COMP:11060"/>
        <dbReference type="Rhea" id="RHEA-COMP:11605"/>
        <dbReference type="ChEBI" id="CHEBI:15378"/>
        <dbReference type="ChEBI" id="CHEBI:30013"/>
        <dbReference type="ChEBI" id="CHEBI:30616"/>
        <dbReference type="ChEBI" id="CHEBI:61977"/>
        <dbReference type="ChEBI" id="CHEBI:456216"/>
        <dbReference type="EC" id="2.7.11.1"/>
    </reaction>
</comment>
<evidence type="ECO:0000256" key="13">
    <source>
        <dbReference type="ARBA" id="ARBA00023136"/>
    </source>
</evidence>
<keyword evidence="3" id="KW-1003">Cell membrane</keyword>
<name>A0A8J4VY75_9ROSI</name>
<evidence type="ECO:0000256" key="15">
    <source>
        <dbReference type="ARBA" id="ARBA00023170"/>
    </source>
</evidence>
<dbReference type="FunFam" id="1.10.510.10:FF:000060">
    <property type="entry name" value="G-type lectin S-receptor-like serine/threonine-protein kinase"/>
    <property type="match status" value="1"/>
</dbReference>
<sequence>MTLLLISGITSVIVLCASISMCIWQRKMSKRKENRQINKRNQAHRMLHSESHVQELIDLGELKEEDEKGLDLPFYDLESIRVATGNFSDENKLGQGGYGPVYKGKLPSGQEIAIKRLSRVSGQGLKEFKNEVLVIAKLQHRNLVRLHGYCIEGSEKILLYEYLPNKSLDFFIFDQKQSMSLDWEMRFNIILGIARGILYLHQDSRLRIVHRDLKTSNILLDHKMNPKISDFGLARIVGDRQTEAITSKVAGTYGYMSPEYVIDGIFSIKSDVFSFGVVLLEIISGKRNTGFYKSEQAMSLLGYAWGLWTDNMLMDLMDETLQDTCIADQFVKCLNIGLLCVQANPSGRPTLSIVIKILDGETVNLPTPKRPAFFIGRDQSSSTSSNKPESINEVTNSLEAR</sequence>
<keyword evidence="7" id="KW-0732">Signal</keyword>
<keyword evidence="5" id="KW-0808">Transferase</keyword>
<dbReference type="Gene3D" id="3.30.200.20">
    <property type="entry name" value="Phosphorylase Kinase, domain 1"/>
    <property type="match status" value="1"/>
</dbReference>
<keyword evidence="12 20" id="KW-1133">Transmembrane helix</keyword>
<dbReference type="PROSITE" id="PS50011">
    <property type="entry name" value="PROTEIN_KINASE_DOM"/>
    <property type="match status" value="1"/>
</dbReference>
<dbReference type="Proteomes" id="UP000737018">
    <property type="component" value="Unassembled WGS sequence"/>
</dbReference>
<feature type="compositionally biased region" description="Polar residues" evidence="19">
    <location>
        <begin position="378"/>
        <end position="401"/>
    </location>
</feature>
<keyword evidence="11" id="KW-0067">ATP-binding</keyword>
<evidence type="ECO:0000256" key="3">
    <source>
        <dbReference type="ARBA" id="ARBA00022475"/>
    </source>
</evidence>
<dbReference type="GO" id="GO:0004674">
    <property type="term" value="F:protein serine/threonine kinase activity"/>
    <property type="evidence" value="ECO:0007669"/>
    <property type="project" value="UniProtKB-KW"/>
</dbReference>
<keyword evidence="16" id="KW-0325">Glycoprotein</keyword>
<dbReference type="InterPro" id="IPR011009">
    <property type="entry name" value="Kinase-like_dom_sf"/>
</dbReference>
<comment type="catalytic activity">
    <reaction evidence="18">
        <text>L-seryl-[protein] + ATP = O-phospho-L-seryl-[protein] + ADP + H(+)</text>
        <dbReference type="Rhea" id="RHEA:17989"/>
        <dbReference type="Rhea" id="RHEA-COMP:9863"/>
        <dbReference type="Rhea" id="RHEA-COMP:11604"/>
        <dbReference type="ChEBI" id="CHEBI:15378"/>
        <dbReference type="ChEBI" id="CHEBI:29999"/>
        <dbReference type="ChEBI" id="CHEBI:30616"/>
        <dbReference type="ChEBI" id="CHEBI:83421"/>
        <dbReference type="ChEBI" id="CHEBI:456216"/>
        <dbReference type="EC" id="2.7.11.1"/>
    </reaction>
</comment>
<dbReference type="Gene3D" id="1.10.510.10">
    <property type="entry name" value="Transferase(Phosphotransferase) domain 1"/>
    <property type="match status" value="1"/>
</dbReference>
<evidence type="ECO:0000256" key="10">
    <source>
        <dbReference type="ARBA" id="ARBA00022777"/>
    </source>
</evidence>
<evidence type="ECO:0000256" key="7">
    <source>
        <dbReference type="ARBA" id="ARBA00022729"/>
    </source>
</evidence>
<dbReference type="EC" id="2.7.11.1" evidence="2"/>
<dbReference type="InterPro" id="IPR001245">
    <property type="entry name" value="Ser-Thr/Tyr_kinase_cat_dom"/>
</dbReference>
<keyword evidence="14" id="KW-1015">Disulfide bond</keyword>
<keyword evidence="10" id="KW-0418">Kinase</keyword>
<evidence type="ECO:0000259" key="21">
    <source>
        <dbReference type="PROSITE" id="PS50011"/>
    </source>
</evidence>
<evidence type="ECO:0000256" key="17">
    <source>
        <dbReference type="ARBA" id="ARBA00047899"/>
    </source>
</evidence>
<dbReference type="EMBL" id="JRKL02000100">
    <property type="protein sequence ID" value="KAF3975162.1"/>
    <property type="molecule type" value="Genomic_DNA"/>
</dbReference>
<dbReference type="FunFam" id="3.30.200.20:FF:000330">
    <property type="entry name" value="G-type lectin S-receptor-like serine/threonine-protein kinase At4g03230"/>
    <property type="match status" value="1"/>
</dbReference>
<dbReference type="Pfam" id="PF07714">
    <property type="entry name" value="PK_Tyr_Ser-Thr"/>
    <property type="match status" value="1"/>
</dbReference>